<dbReference type="Proteomes" id="UP001597480">
    <property type="component" value="Unassembled WGS sequence"/>
</dbReference>
<keyword evidence="4" id="KW-1185">Reference proteome</keyword>
<protein>
    <submittedName>
        <fullName evidence="3">T9SS type A sorting domain-containing protein</fullName>
    </submittedName>
</protein>
<dbReference type="InterPro" id="IPR026444">
    <property type="entry name" value="Secre_tail"/>
</dbReference>
<dbReference type="EMBL" id="JBHUMD010000027">
    <property type="protein sequence ID" value="MFD2603231.1"/>
    <property type="molecule type" value="Genomic_DNA"/>
</dbReference>
<dbReference type="RefSeq" id="WP_379821916.1">
    <property type="nucleotide sequence ID" value="NZ_JBHUMD010000027.1"/>
</dbReference>
<evidence type="ECO:0000313" key="3">
    <source>
        <dbReference type="EMBL" id="MFD2603231.1"/>
    </source>
</evidence>
<dbReference type="InterPro" id="IPR055015">
    <property type="entry name" value="GCX_COOH"/>
</dbReference>
<evidence type="ECO:0000259" key="2">
    <source>
        <dbReference type="Pfam" id="PF18962"/>
    </source>
</evidence>
<keyword evidence="1" id="KW-0732">Signal</keyword>
<accession>A0ABW5NW71</accession>
<dbReference type="NCBIfam" id="NF045639">
    <property type="entry name" value="GCX_COOH"/>
    <property type="match status" value="1"/>
</dbReference>
<gene>
    <name evidence="3" type="ORF">ACFSR3_14305</name>
</gene>
<comment type="caution">
    <text evidence="3">The sequence shown here is derived from an EMBL/GenBank/DDBJ whole genome shotgun (WGS) entry which is preliminary data.</text>
</comment>
<sequence>MKNLYLIIVAILLYCSAGYSQNNEYLEVEKVRLEKARKVEDDIEKFISLNLNNYRLPVDKEVLIKEVLINESHEHGETLNETEIQDALTDAKKGQLRRLYFKNNPEKEAIMKATPRPITQKDGGVALTVPADCVNGDFEQGLAGYSFSLNDLGQFQILNCVISTDPDTDLNPGFQDFIPSTDNFNTEGGTLVTQQGIDASLLPFGPFPAGVNVNMIHGGNASMKLNRSTGGTHVTAMKKTVHPSTNDIGFHFSLIVQNPHSANPELQPFFTVRVYRGDEIVSTNNICITADTNNTIFTGVNNNSLLYTGWVCDRMKIPDELVNTDLTMEFIITDCGLTAHFGTVYVDDICDVCERPAFGSIEMDDTGFNCPTAPFQVCGVITMPNENNGNPNGMVLNVEDSNGNIVQTYTNAVITNPTNSLFERRFCFTVDPSVFSAGNYTFVAIADFGTHTVSDFGATGSVDLSFNSNGTVLDSYVVRNELYWTDSEDSYDLEFVVDSVCCPDNEVIDPIPAYYATTVTENHINIYDVTSHIQFECFRWRVRTSCGWSEWCCITTSQGNDFPPQAYWGNVYEPGCYDGTIDLCDPFLEEGDPVAANGSQFEQREHYIKAFNTINNNARVTYQAGNYVELAPGFSAAKTSVFTARIEECIPQTVFTTVANTSRTGEPNIVSVTQSEQPDNGFKVYPNPTDEIVYVASQTQVKVYIVTDITGKEVMRVNAEKDQTSVNLSNLESGIYMLMAEGKLIQKIIKK</sequence>
<proteinExistence type="predicted"/>
<dbReference type="Pfam" id="PF18962">
    <property type="entry name" value="Por_Secre_tail"/>
    <property type="match status" value="1"/>
</dbReference>
<reference evidence="4" key="1">
    <citation type="journal article" date="2019" name="Int. J. Syst. Evol. Microbiol.">
        <title>The Global Catalogue of Microorganisms (GCM) 10K type strain sequencing project: providing services to taxonomists for standard genome sequencing and annotation.</title>
        <authorList>
            <consortium name="The Broad Institute Genomics Platform"/>
            <consortium name="The Broad Institute Genome Sequencing Center for Infectious Disease"/>
            <person name="Wu L."/>
            <person name="Ma J."/>
        </authorList>
    </citation>
    <scope>NUCLEOTIDE SEQUENCE [LARGE SCALE GENOMIC DNA]</scope>
    <source>
        <strain evidence="4">KCTC 42107</strain>
    </source>
</reference>
<dbReference type="NCBIfam" id="TIGR04183">
    <property type="entry name" value="Por_Secre_tail"/>
    <property type="match status" value="1"/>
</dbReference>
<feature type="domain" description="Secretion system C-terminal sorting" evidence="2">
    <location>
        <begin position="684"/>
        <end position="748"/>
    </location>
</feature>
<organism evidence="3 4">
    <name type="scientific">Flavobacterium suzhouense</name>
    <dbReference type="NCBI Taxonomy" id="1529638"/>
    <lineage>
        <taxon>Bacteria</taxon>
        <taxon>Pseudomonadati</taxon>
        <taxon>Bacteroidota</taxon>
        <taxon>Flavobacteriia</taxon>
        <taxon>Flavobacteriales</taxon>
        <taxon>Flavobacteriaceae</taxon>
        <taxon>Flavobacterium</taxon>
    </lineage>
</organism>
<evidence type="ECO:0000313" key="4">
    <source>
        <dbReference type="Proteomes" id="UP001597480"/>
    </source>
</evidence>
<name>A0ABW5NW71_9FLAO</name>
<evidence type="ECO:0000256" key="1">
    <source>
        <dbReference type="ARBA" id="ARBA00022729"/>
    </source>
</evidence>